<evidence type="ECO:0000256" key="3">
    <source>
        <dbReference type="ARBA" id="ARBA00012895"/>
    </source>
</evidence>
<dbReference type="PRINTS" id="PR01159">
    <property type="entry name" value="DNAGYRASEB"/>
</dbReference>
<dbReference type="EMBL" id="JAAMPC010000005">
    <property type="protein sequence ID" value="KAG2310257.1"/>
    <property type="molecule type" value="Genomic_DNA"/>
</dbReference>
<dbReference type="Gene3D" id="3.30.230.10">
    <property type="match status" value="1"/>
</dbReference>
<dbReference type="EC" id="5.6.2.2" evidence="3"/>
<dbReference type="PANTHER" id="PTHR45866:SF1">
    <property type="entry name" value="DNA GYRASE SUBUNIT B, MITOCHONDRIAL"/>
    <property type="match status" value="1"/>
</dbReference>
<evidence type="ECO:0000256" key="2">
    <source>
        <dbReference type="ARBA" id="ARBA00010708"/>
    </source>
</evidence>
<dbReference type="OrthoDB" id="1938526at2759"/>
<dbReference type="Pfam" id="PF00204">
    <property type="entry name" value="DNA_gyraseB"/>
    <property type="match status" value="1"/>
</dbReference>
<keyword evidence="11" id="KW-1185">Reference proteome</keyword>
<comment type="catalytic activity">
    <reaction evidence="1">
        <text>ATP-dependent breakage, passage and rejoining of double-stranded DNA.</text>
        <dbReference type="EC" id="5.6.2.2"/>
    </reaction>
</comment>
<dbReference type="CDD" id="cd00329">
    <property type="entry name" value="TopoII_MutL_Trans"/>
    <property type="match status" value="1"/>
</dbReference>
<evidence type="ECO:0000256" key="6">
    <source>
        <dbReference type="ARBA" id="ARBA00023029"/>
    </source>
</evidence>
<evidence type="ECO:0000256" key="8">
    <source>
        <dbReference type="ARBA" id="ARBA00023235"/>
    </source>
</evidence>
<reference evidence="10 11" key="1">
    <citation type="submission" date="2020-02" db="EMBL/GenBank/DDBJ databases">
        <authorList>
            <person name="Ma Q."/>
            <person name="Huang Y."/>
            <person name="Song X."/>
            <person name="Pei D."/>
        </authorList>
    </citation>
    <scope>NUCLEOTIDE SEQUENCE [LARGE SCALE GENOMIC DNA]</scope>
    <source>
        <strain evidence="10">Sxm20200214</strain>
        <tissue evidence="10">Leaf</tissue>
    </source>
</reference>
<dbReference type="InterPro" id="IPR000565">
    <property type="entry name" value="Topo_IIA_B"/>
</dbReference>
<evidence type="ECO:0000313" key="10">
    <source>
        <dbReference type="EMBL" id="KAG2310257.1"/>
    </source>
</evidence>
<name>A0A8X8ATN2_BRACI</name>
<keyword evidence="5" id="KW-0067">ATP-binding</keyword>
<evidence type="ECO:0000256" key="5">
    <source>
        <dbReference type="ARBA" id="ARBA00022840"/>
    </source>
</evidence>
<organism evidence="10 11">
    <name type="scientific">Brassica carinata</name>
    <name type="common">Ethiopian mustard</name>
    <name type="synonym">Abyssinian cabbage</name>
    <dbReference type="NCBI Taxonomy" id="52824"/>
    <lineage>
        <taxon>Eukaryota</taxon>
        <taxon>Viridiplantae</taxon>
        <taxon>Streptophyta</taxon>
        <taxon>Embryophyta</taxon>
        <taxon>Tracheophyta</taxon>
        <taxon>Spermatophyta</taxon>
        <taxon>Magnoliopsida</taxon>
        <taxon>eudicotyledons</taxon>
        <taxon>Gunneridae</taxon>
        <taxon>Pentapetalae</taxon>
        <taxon>rosids</taxon>
        <taxon>malvids</taxon>
        <taxon>Brassicales</taxon>
        <taxon>Brassicaceae</taxon>
        <taxon>Brassiceae</taxon>
        <taxon>Brassica</taxon>
    </lineage>
</organism>
<evidence type="ECO:0000256" key="7">
    <source>
        <dbReference type="ARBA" id="ARBA00023125"/>
    </source>
</evidence>
<comment type="caution">
    <text evidence="10">The sequence shown here is derived from an EMBL/GenBank/DDBJ whole genome shotgun (WGS) entry which is preliminary data.</text>
</comment>
<dbReference type="Proteomes" id="UP000886595">
    <property type="component" value="Unassembled WGS sequence"/>
</dbReference>
<dbReference type="InterPro" id="IPR020568">
    <property type="entry name" value="Ribosomal_Su5_D2-typ_SF"/>
</dbReference>
<dbReference type="AlphaFoldDB" id="A0A8X8ATN2"/>
<keyword evidence="4" id="KW-0547">Nucleotide-binding</keyword>
<dbReference type="GO" id="GO:0003918">
    <property type="term" value="F:DNA topoisomerase type II (double strand cut, ATP-hydrolyzing) activity"/>
    <property type="evidence" value="ECO:0007669"/>
    <property type="project" value="UniProtKB-EC"/>
</dbReference>
<evidence type="ECO:0000313" key="11">
    <source>
        <dbReference type="Proteomes" id="UP000886595"/>
    </source>
</evidence>
<dbReference type="GO" id="GO:0003677">
    <property type="term" value="F:DNA binding"/>
    <property type="evidence" value="ECO:0007669"/>
    <property type="project" value="UniProtKB-KW"/>
</dbReference>
<gene>
    <name evidence="10" type="ORF">Bca52824_021814</name>
</gene>
<evidence type="ECO:0000256" key="4">
    <source>
        <dbReference type="ARBA" id="ARBA00022741"/>
    </source>
</evidence>
<sequence length="277" mass="31113">MMRMKIREKNQHTEHFYAGGLKEYVSWLNTDKNPIQDVLGFRKEINGATIDVALQLCSDSYSDTMLGYANSIHTIDGGTHIEGVKASLTRTLNALSKKSKNWLGMTSEKDINLNGEHVREGLTCIVSVKIPNPEFQDQTKMYLRALFPNPLTLTSCFGCQEGKGVGNKSKSVLKSSSLPGKLADYSSTNPEESGIYWPAWKVLFFSDISLQCLQRFSSWKEILLVAVLNRVVTDVFRLRGENKLNIAMMMQISERLPLTSLQSHPTPFKGRCPEKNS</sequence>
<dbReference type="SUPFAM" id="SSF54211">
    <property type="entry name" value="Ribosomal protein S5 domain 2-like"/>
    <property type="match status" value="1"/>
</dbReference>
<evidence type="ECO:0000256" key="1">
    <source>
        <dbReference type="ARBA" id="ARBA00000185"/>
    </source>
</evidence>
<feature type="domain" description="DNA topoisomerase type IIA subunit B" evidence="9">
    <location>
        <begin position="20"/>
        <end position="143"/>
    </location>
</feature>
<dbReference type="InterPro" id="IPR014721">
    <property type="entry name" value="Ribsml_uS5_D2-typ_fold_subgr"/>
</dbReference>
<comment type="similarity">
    <text evidence="2">Belongs to the type II topoisomerase GyrB family.</text>
</comment>
<dbReference type="GO" id="GO:0006265">
    <property type="term" value="P:DNA topological change"/>
    <property type="evidence" value="ECO:0007669"/>
    <property type="project" value="InterPro"/>
</dbReference>
<accession>A0A8X8ATN2</accession>
<protein>
    <recommendedName>
        <fullName evidence="3">DNA topoisomerase (ATP-hydrolyzing)</fullName>
        <ecNumber evidence="3">5.6.2.2</ecNumber>
    </recommendedName>
</protein>
<dbReference type="PANTHER" id="PTHR45866">
    <property type="entry name" value="DNA GYRASE/TOPOISOMERASE SUBUNIT B"/>
    <property type="match status" value="1"/>
</dbReference>
<evidence type="ECO:0000259" key="9">
    <source>
        <dbReference type="Pfam" id="PF00204"/>
    </source>
</evidence>
<keyword evidence="6" id="KW-0799">Topoisomerase</keyword>
<proteinExistence type="inferred from homology"/>
<dbReference type="GO" id="GO:0005524">
    <property type="term" value="F:ATP binding"/>
    <property type="evidence" value="ECO:0007669"/>
    <property type="project" value="UniProtKB-KW"/>
</dbReference>
<keyword evidence="7" id="KW-0238">DNA-binding</keyword>
<keyword evidence="8" id="KW-0413">Isomerase</keyword>
<dbReference type="InterPro" id="IPR013506">
    <property type="entry name" value="Topo_IIA_bsu_dom2"/>
</dbReference>